<organism evidence="10 11">
    <name type="scientific">Rhodospira trueperi</name>
    <dbReference type="NCBI Taxonomy" id="69960"/>
    <lineage>
        <taxon>Bacteria</taxon>
        <taxon>Pseudomonadati</taxon>
        <taxon>Pseudomonadota</taxon>
        <taxon>Alphaproteobacteria</taxon>
        <taxon>Rhodospirillales</taxon>
        <taxon>Rhodospirillaceae</taxon>
        <taxon>Rhodospira</taxon>
    </lineage>
</organism>
<dbReference type="CDD" id="cd00383">
    <property type="entry name" value="trans_reg_C"/>
    <property type="match status" value="1"/>
</dbReference>
<feature type="DNA-binding region" description="OmpR/PhoB-type" evidence="7">
    <location>
        <begin position="146"/>
        <end position="242"/>
    </location>
</feature>
<feature type="modified residue" description="4-aspartylphosphate" evidence="6">
    <location>
        <position position="70"/>
    </location>
</feature>
<keyword evidence="5" id="KW-0804">Transcription</keyword>
<gene>
    <name evidence="10" type="ORF">SAMN05421720_10780</name>
</gene>
<dbReference type="AlphaFoldDB" id="A0A1G7D8Q9"/>
<dbReference type="EMBL" id="FNAP01000007">
    <property type="protein sequence ID" value="SDE47931.1"/>
    <property type="molecule type" value="Genomic_DNA"/>
</dbReference>
<evidence type="ECO:0000256" key="4">
    <source>
        <dbReference type="ARBA" id="ARBA00023125"/>
    </source>
</evidence>
<dbReference type="PANTHER" id="PTHR48111:SF1">
    <property type="entry name" value="TWO-COMPONENT RESPONSE REGULATOR ORR33"/>
    <property type="match status" value="1"/>
</dbReference>
<evidence type="ECO:0000259" key="9">
    <source>
        <dbReference type="PROSITE" id="PS51755"/>
    </source>
</evidence>
<dbReference type="InterPro" id="IPR039420">
    <property type="entry name" value="WalR-like"/>
</dbReference>
<evidence type="ECO:0000256" key="2">
    <source>
        <dbReference type="ARBA" id="ARBA00023012"/>
    </source>
</evidence>
<dbReference type="RefSeq" id="WP_218128377.1">
    <property type="nucleotide sequence ID" value="NZ_FNAP01000007.1"/>
</dbReference>
<dbReference type="GO" id="GO:0000976">
    <property type="term" value="F:transcription cis-regulatory region binding"/>
    <property type="evidence" value="ECO:0007669"/>
    <property type="project" value="TreeGrafter"/>
</dbReference>
<feature type="domain" description="Response regulatory" evidence="8">
    <location>
        <begin position="21"/>
        <end position="134"/>
    </location>
</feature>
<dbReference type="SUPFAM" id="SSF46894">
    <property type="entry name" value="C-terminal effector domain of the bipartite response regulators"/>
    <property type="match status" value="1"/>
</dbReference>
<dbReference type="GO" id="GO:0032993">
    <property type="term" value="C:protein-DNA complex"/>
    <property type="evidence" value="ECO:0007669"/>
    <property type="project" value="TreeGrafter"/>
</dbReference>
<dbReference type="GO" id="GO:0000156">
    <property type="term" value="F:phosphorelay response regulator activity"/>
    <property type="evidence" value="ECO:0007669"/>
    <property type="project" value="TreeGrafter"/>
</dbReference>
<name>A0A1G7D8Q9_9PROT</name>
<dbReference type="GO" id="GO:0005829">
    <property type="term" value="C:cytosol"/>
    <property type="evidence" value="ECO:0007669"/>
    <property type="project" value="TreeGrafter"/>
</dbReference>
<evidence type="ECO:0000256" key="6">
    <source>
        <dbReference type="PROSITE-ProRule" id="PRU00169"/>
    </source>
</evidence>
<sequence length="247" mass="27072">MSTARTPPASAPEAMPGDLGDVLCVEDDPVVQIALGDVVRRAGACQHIAASAREAETHLERRTFDLIVLDRRLPDSDGLLLIQSIRRSSDCPVIVLSRMGDTQDRILGLGLGATEYVTKPFSPADLSSRIRFMLMDRARQRASDRSQPITRGRLSFLPVSRRLSIDGATVFLPPAEARLLLVLLENEGEVLTRDDLTQAACGRDWSPGDRTVDVLIARLRKRIPQDVAEIVTVHRAGYLLTIAPAHP</sequence>
<dbReference type="PROSITE" id="PS50110">
    <property type="entry name" value="RESPONSE_REGULATORY"/>
    <property type="match status" value="1"/>
</dbReference>
<evidence type="ECO:0000256" key="5">
    <source>
        <dbReference type="ARBA" id="ARBA00023163"/>
    </source>
</evidence>
<accession>A0A1G7D8Q9</accession>
<dbReference type="SMART" id="SM00862">
    <property type="entry name" value="Trans_reg_C"/>
    <property type="match status" value="1"/>
</dbReference>
<dbReference type="InterPro" id="IPR001867">
    <property type="entry name" value="OmpR/PhoB-type_DNA-bd"/>
</dbReference>
<dbReference type="Pfam" id="PF00486">
    <property type="entry name" value="Trans_reg_C"/>
    <property type="match status" value="1"/>
</dbReference>
<proteinExistence type="predicted"/>
<dbReference type="InterPro" id="IPR011006">
    <property type="entry name" value="CheY-like_superfamily"/>
</dbReference>
<dbReference type="Gene3D" id="3.40.50.2300">
    <property type="match status" value="1"/>
</dbReference>
<evidence type="ECO:0000256" key="3">
    <source>
        <dbReference type="ARBA" id="ARBA00023015"/>
    </source>
</evidence>
<evidence type="ECO:0000256" key="1">
    <source>
        <dbReference type="ARBA" id="ARBA00022553"/>
    </source>
</evidence>
<dbReference type="Proteomes" id="UP000199412">
    <property type="component" value="Unassembled WGS sequence"/>
</dbReference>
<keyword evidence="3" id="KW-0805">Transcription regulation</keyword>
<dbReference type="Pfam" id="PF00072">
    <property type="entry name" value="Response_reg"/>
    <property type="match status" value="1"/>
</dbReference>
<keyword evidence="11" id="KW-1185">Reference proteome</keyword>
<evidence type="ECO:0000256" key="7">
    <source>
        <dbReference type="PROSITE-ProRule" id="PRU01091"/>
    </source>
</evidence>
<evidence type="ECO:0000313" key="10">
    <source>
        <dbReference type="EMBL" id="SDE47931.1"/>
    </source>
</evidence>
<dbReference type="InterPro" id="IPR016032">
    <property type="entry name" value="Sig_transdc_resp-reg_C-effctor"/>
</dbReference>
<keyword evidence="2" id="KW-0902">Two-component regulatory system</keyword>
<dbReference type="Gene3D" id="1.10.10.10">
    <property type="entry name" value="Winged helix-like DNA-binding domain superfamily/Winged helix DNA-binding domain"/>
    <property type="match status" value="1"/>
</dbReference>
<dbReference type="PANTHER" id="PTHR48111">
    <property type="entry name" value="REGULATOR OF RPOS"/>
    <property type="match status" value="1"/>
</dbReference>
<dbReference type="PROSITE" id="PS51755">
    <property type="entry name" value="OMPR_PHOB"/>
    <property type="match status" value="1"/>
</dbReference>
<dbReference type="InterPro" id="IPR036388">
    <property type="entry name" value="WH-like_DNA-bd_sf"/>
</dbReference>
<reference evidence="10 11" key="1">
    <citation type="submission" date="2016-10" db="EMBL/GenBank/DDBJ databases">
        <authorList>
            <person name="de Groot N.N."/>
        </authorList>
    </citation>
    <scope>NUCLEOTIDE SEQUENCE [LARGE SCALE GENOMIC DNA]</scope>
    <source>
        <strain evidence="10 11">ATCC 700224</strain>
    </source>
</reference>
<dbReference type="STRING" id="69960.SAMN05421720_10780"/>
<dbReference type="InterPro" id="IPR001789">
    <property type="entry name" value="Sig_transdc_resp-reg_receiver"/>
</dbReference>
<dbReference type="GO" id="GO:0006355">
    <property type="term" value="P:regulation of DNA-templated transcription"/>
    <property type="evidence" value="ECO:0007669"/>
    <property type="project" value="InterPro"/>
</dbReference>
<evidence type="ECO:0000259" key="8">
    <source>
        <dbReference type="PROSITE" id="PS50110"/>
    </source>
</evidence>
<dbReference type="CDD" id="cd17574">
    <property type="entry name" value="REC_OmpR"/>
    <property type="match status" value="1"/>
</dbReference>
<evidence type="ECO:0000313" key="11">
    <source>
        <dbReference type="Proteomes" id="UP000199412"/>
    </source>
</evidence>
<keyword evidence="4 7" id="KW-0238">DNA-binding</keyword>
<dbReference type="SUPFAM" id="SSF52172">
    <property type="entry name" value="CheY-like"/>
    <property type="match status" value="1"/>
</dbReference>
<dbReference type="SMART" id="SM00448">
    <property type="entry name" value="REC"/>
    <property type="match status" value="1"/>
</dbReference>
<protein>
    <submittedName>
        <fullName evidence="10">DNA-binding response regulator, OmpR family, contains REC and winged-helix (WHTH) domain</fullName>
    </submittedName>
</protein>
<feature type="domain" description="OmpR/PhoB-type" evidence="9">
    <location>
        <begin position="146"/>
        <end position="242"/>
    </location>
</feature>
<keyword evidence="1 6" id="KW-0597">Phosphoprotein</keyword>
<dbReference type="Gene3D" id="6.10.250.690">
    <property type="match status" value="1"/>
</dbReference>